<dbReference type="EMBL" id="CAICTM010000005">
    <property type="protein sequence ID" value="CAB9496461.1"/>
    <property type="molecule type" value="Genomic_DNA"/>
</dbReference>
<dbReference type="SUPFAM" id="SSF48264">
    <property type="entry name" value="Cytochrome P450"/>
    <property type="match status" value="1"/>
</dbReference>
<evidence type="ECO:0000256" key="8">
    <source>
        <dbReference type="ARBA" id="ARBA00023002"/>
    </source>
</evidence>
<comment type="cofactor">
    <cofactor evidence="1 12 13">
        <name>heme</name>
        <dbReference type="ChEBI" id="CHEBI:30413"/>
    </cofactor>
</comment>
<dbReference type="PIRSF" id="PIRSF000047">
    <property type="entry name" value="Cytochrome_CYPVIIA1"/>
    <property type="match status" value="1"/>
</dbReference>
<feature type="binding site" evidence="14">
    <location>
        <position position="392"/>
    </location>
    <ligand>
        <name>substrate</name>
    </ligand>
</feature>
<evidence type="ECO:0000256" key="14">
    <source>
        <dbReference type="PIRSR" id="PIRSR000047-2"/>
    </source>
</evidence>
<dbReference type="GO" id="GO:0006629">
    <property type="term" value="P:lipid metabolic process"/>
    <property type="evidence" value="ECO:0007669"/>
    <property type="project" value="UniProtKB-KW"/>
</dbReference>
<dbReference type="InterPro" id="IPR050529">
    <property type="entry name" value="CYP450_sterol_14alpha_dmase"/>
</dbReference>
<dbReference type="InterPro" id="IPR024204">
    <property type="entry name" value="Cyt_P450_CYP7A1-type"/>
</dbReference>
<feature type="binding site" evidence="14">
    <location>
        <position position="298"/>
    </location>
    <ligand>
        <name>substrate</name>
    </ligand>
</feature>
<evidence type="ECO:0000256" key="1">
    <source>
        <dbReference type="ARBA" id="ARBA00001971"/>
    </source>
</evidence>
<feature type="binding site" evidence="14">
    <location>
        <position position="127"/>
    </location>
    <ligand>
        <name>substrate</name>
    </ligand>
</feature>
<dbReference type="Pfam" id="PF00067">
    <property type="entry name" value="p450"/>
    <property type="match status" value="1"/>
</dbReference>
<dbReference type="GO" id="GO:0020037">
    <property type="term" value="F:heme binding"/>
    <property type="evidence" value="ECO:0007669"/>
    <property type="project" value="InterPro"/>
</dbReference>
<evidence type="ECO:0000256" key="11">
    <source>
        <dbReference type="ARBA" id="ARBA00023136"/>
    </source>
</evidence>
<evidence type="ECO:0000256" key="2">
    <source>
        <dbReference type="ARBA" id="ARBA00004586"/>
    </source>
</evidence>
<evidence type="ECO:0000256" key="5">
    <source>
        <dbReference type="ARBA" id="ARBA00022617"/>
    </source>
</evidence>
<sequence length="507" mass="57601">MIQHPKNSSFWNSVLLGVLTVVCCYTLQQKIQAERKKRAIQKEYGQDVVEPPYVSSWIPFLGKAPEMGKDPLQFIRKYSQKLDTPVFTCLIAGKTCHFIGDSHFVGIIYDKAKHLEGQSLKIYFFEKIFGIPPEISSKSYANPEHLKDSQANYRRLLTKEMIEPTVQTAQDIILQMIQQEFSEDQWTEVALHEMVFRAIHKATYTAFVSDAMADPSMLPYFREFDKGIGKAIKGTPKFLLKDFVEGRNKLLEVLRGEEHKKTVKDFLRSKHESDAKNGITPEESHAGSLALSWASLGNTIPSIFWVIAYMLTDDSLRTAAQKDLERIQLPQGESTTFTLEELDQMAALDSAFHEVLRMGALAVSPRDIKEDIVLEVKSPTQKHRYLLPKGTRIMGNVPTLHMDPEIYANPYNFQWDRFLKDSNGDMPVFTKDGKRIDAWRPFGGGQQLCPGRKFAMYECKAYACLLLSMLEIRIKPGETVPTINPHNGGVGAIAPEHDVLVQVRRKK</sequence>
<keyword evidence="7 12" id="KW-0256">Endoplasmic reticulum</keyword>
<dbReference type="Gene3D" id="1.10.630.10">
    <property type="entry name" value="Cytochrome P450"/>
    <property type="match status" value="1"/>
</dbReference>
<evidence type="ECO:0000256" key="9">
    <source>
        <dbReference type="ARBA" id="ARBA00023004"/>
    </source>
</evidence>
<comment type="similarity">
    <text evidence="4 12">Belongs to the cytochrome P450 family.</text>
</comment>
<dbReference type="AlphaFoldDB" id="A0A9N8D791"/>
<dbReference type="InterPro" id="IPR036396">
    <property type="entry name" value="Cyt_P450_sf"/>
</dbReference>
<keyword evidence="9 12" id="KW-0408">Iron</keyword>
<evidence type="ECO:0000256" key="7">
    <source>
        <dbReference type="ARBA" id="ARBA00022824"/>
    </source>
</evidence>
<evidence type="ECO:0000313" key="15">
    <source>
        <dbReference type="EMBL" id="CAB9496461.1"/>
    </source>
</evidence>
<keyword evidence="5 12" id="KW-0349">Heme</keyword>
<evidence type="ECO:0000256" key="3">
    <source>
        <dbReference type="ARBA" id="ARBA00004860"/>
    </source>
</evidence>
<comment type="subcellular location">
    <subcellularLocation>
        <location evidence="2 12">Endoplasmic reticulum membrane</location>
    </subcellularLocation>
</comment>
<dbReference type="GO" id="GO:0042632">
    <property type="term" value="P:cholesterol homeostasis"/>
    <property type="evidence" value="ECO:0007669"/>
    <property type="project" value="TreeGrafter"/>
</dbReference>
<comment type="pathway">
    <text evidence="3">Lipid metabolism; bile acid biosynthesis.</text>
</comment>
<dbReference type="GO" id="GO:0005789">
    <property type="term" value="C:endoplasmic reticulum membrane"/>
    <property type="evidence" value="ECO:0007669"/>
    <property type="project" value="UniProtKB-SubCell"/>
</dbReference>
<evidence type="ECO:0000256" key="12">
    <source>
        <dbReference type="PIRNR" id="PIRNR000047"/>
    </source>
</evidence>
<protein>
    <submittedName>
        <fullName evidence="15">25-hydroxycholesterol 7-alpha-hydroxylase</fullName>
    </submittedName>
</protein>
<dbReference type="GO" id="GO:0008395">
    <property type="term" value="F:steroid hydroxylase activity"/>
    <property type="evidence" value="ECO:0007669"/>
    <property type="project" value="TreeGrafter"/>
</dbReference>
<evidence type="ECO:0000256" key="6">
    <source>
        <dbReference type="ARBA" id="ARBA00022723"/>
    </source>
</evidence>
<dbReference type="InterPro" id="IPR002403">
    <property type="entry name" value="Cyt_P450_E_grp-IV"/>
</dbReference>
<keyword evidence="11 12" id="KW-0472">Membrane</keyword>
<evidence type="ECO:0000256" key="10">
    <source>
        <dbReference type="ARBA" id="ARBA00023098"/>
    </source>
</evidence>
<gene>
    <name evidence="15" type="ORF">SEMRO_5_G004350.1</name>
</gene>
<comment type="caution">
    <text evidence="15">The sequence shown here is derived from an EMBL/GenBank/DDBJ whole genome shotgun (WGS) entry which is preliminary data.</text>
</comment>
<keyword evidence="8" id="KW-0560">Oxidoreductase</keyword>
<dbReference type="GO" id="GO:0005506">
    <property type="term" value="F:iron ion binding"/>
    <property type="evidence" value="ECO:0007669"/>
    <property type="project" value="InterPro"/>
</dbReference>
<evidence type="ECO:0000256" key="4">
    <source>
        <dbReference type="ARBA" id="ARBA00010617"/>
    </source>
</evidence>
<accession>A0A9N8D791</accession>
<dbReference type="InterPro" id="IPR001128">
    <property type="entry name" value="Cyt_P450"/>
</dbReference>
<proteinExistence type="inferred from homology"/>
<dbReference type="PANTHER" id="PTHR24304:SF4">
    <property type="entry name" value="CYTOCHROME P450"/>
    <property type="match status" value="1"/>
</dbReference>
<reference evidence="15" key="1">
    <citation type="submission" date="2020-06" db="EMBL/GenBank/DDBJ databases">
        <authorList>
            <consortium name="Plant Systems Biology data submission"/>
        </authorList>
    </citation>
    <scope>NUCLEOTIDE SEQUENCE</scope>
    <source>
        <strain evidence="15">D6</strain>
    </source>
</reference>
<dbReference type="OrthoDB" id="67904at2759"/>
<keyword evidence="6 12" id="KW-0479">Metal-binding</keyword>
<dbReference type="PANTHER" id="PTHR24304">
    <property type="entry name" value="CYTOCHROME P450 FAMILY 7"/>
    <property type="match status" value="1"/>
</dbReference>
<dbReference type="Proteomes" id="UP001153069">
    <property type="component" value="Unassembled WGS sequence"/>
</dbReference>
<evidence type="ECO:0000313" key="16">
    <source>
        <dbReference type="Proteomes" id="UP001153069"/>
    </source>
</evidence>
<keyword evidence="16" id="KW-1185">Reference proteome</keyword>
<organism evidence="15 16">
    <name type="scientific">Seminavis robusta</name>
    <dbReference type="NCBI Taxonomy" id="568900"/>
    <lineage>
        <taxon>Eukaryota</taxon>
        <taxon>Sar</taxon>
        <taxon>Stramenopiles</taxon>
        <taxon>Ochrophyta</taxon>
        <taxon>Bacillariophyta</taxon>
        <taxon>Bacillariophyceae</taxon>
        <taxon>Bacillariophycidae</taxon>
        <taxon>Naviculales</taxon>
        <taxon>Naviculaceae</taxon>
        <taxon>Seminavis</taxon>
    </lineage>
</organism>
<name>A0A9N8D791_9STRA</name>
<keyword evidence="10" id="KW-0443">Lipid metabolism</keyword>
<dbReference type="GO" id="GO:0016705">
    <property type="term" value="F:oxidoreductase activity, acting on paired donors, with incorporation or reduction of molecular oxygen"/>
    <property type="evidence" value="ECO:0007669"/>
    <property type="project" value="InterPro"/>
</dbReference>
<feature type="binding site" description="axial binding residue" evidence="13">
    <location>
        <position position="449"/>
    </location>
    <ligand>
        <name>heme</name>
        <dbReference type="ChEBI" id="CHEBI:30413"/>
    </ligand>
    <ligandPart>
        <name>Fe</name>
        <dbReference type="ChEBI" id="CHEBI:18248"/>
    </ligandPart>
</feature>
<dbReference type="PRINTS" id="PR00465">
    <property type="entry name" value="EP450IV"/>
</dbReference>
<evidence type="ECO:0000256" key="13">
    <source>
        <dbReference type="PIRSR" id="PIRSR000047-1"/>
    </source>
</evidence>